<reference evidence="6" key="1">
    <citation type="submission" date="2020-10" db="EMBL/GenBank/DDBJ databases">
        <title>The Whole-Genome Sequence of Metschnikowia persimmonesis, a Novel Endophytic Yeast Species Isolated from Medicinal Plant Diospyros kaki Thumb.</title>
        <authorList>
            <person name="Rahmat E."/>
            <person name="Kang Y."/>
        </authorList>
    </citation>
    <scope>NUCLEOTIDE SEQUENCE</scope>
    <source>
        <strain evidence="6">KIOM G15050</strain>
    </source>
</reference>
<keyword evidence="7" id="KW-1185">Reference proteome</keyword>
<keyword evidence="5" id="KW-0449">Lipoprotein</keyword>
<evidence type="ECO:0000256" key="4">
    <source>
        <dbReference type="ARBA" id="ARBA00023139"/>
    </source>
</evidence>
<evidence type="ECO:0000256" key="1">
    <source>
        <dbReference type="ARBA" id="ARBA00004308"/>
    </source>
</evidence>
<comment type="caution">
    <text evidence="6">The sequence shown here is derived from an EMBL/GenBank/DDBJ whole genome shotgun (WGS) entry which is preliminary data.</text>
</comment>
<gene>
    <name evidence="6" type="ORF">HF325_002680</name>
</gene>
<protein>
    <submittedName>
        <fullName evidence="6">Uncharacterized protein</fullName>
    </submittedName>
</protein>
<dbReference type="EMBL" id="JACBPP010000003">
    <property type="protein sequence ID" value="KAF8003435.1"/>
    <property type="molecule type" value="Genomic_DNA"/>
</dbReference>
<evidence type="ECO:0000313" key="7">
    <source>
        <dbReference type="Proteomes" id="UP000649328"/>
    </source>
</evidence>
<keyword evidence="3" id="KW-0472">Membrane</keyword>
<comment type="subcellular location">
    <subcellularLocation>
        <location evidence="1">Endomembrane system</location>
    </subcellularLocation>
</comment>
<dbReference type="GO" id="GO:0071230">
    <property type="term" value="P:cellular response to amino acid stimulus"/>
    <property type="evidence" value="ECO:0007669"/>
    <property type="project" value="InterPro"/>
</dbReference>
<evidence type="ECO:0000256" key="2">
    <source>
        <dbReference type="ARBA" id="ARBA00022707"/>
    </source>
</evidence>
<accession>A0A8H7LDB9</accession>
<keyword evidence="2" id="KW-0519">Myristate</keyword>
<dbReference type="GO" id="GO:0001919">
    <property type="term" value="P:regulation of receptor recycling"/>
    <property type="evidence" value="ECO:0007669"/>
    <property type="project" value="InterPro"/>
</dbReference>
<organism evidence="6 7">
    <name type="scientific">Metschnikowia pulcherrima</name>
    <dbReference type="NCBI Taxonomy" id="27326"/>
    <lineage>
        <taxon>Eukaryota</taxon>
        <taxon>Fungi</taxon>
        <taxon>Dikarya</taxon>
        <taxon>Ascomycota</taxon>
        <taxon>Saccharomycotina</taxon>
        <taxon>Pichiomycetes</taxon>
        <taxon>Metschnikowiaceae</taxon>
        <taxon>Metschnikowia</taxon>
    </lineage>
</organism>
<dbReference type="AlphaFoldDB" id="A0A8H7LDB9"/>
<evidence type="ECO:0000256" key="5">
    <source>
        <dbReference type="ARBA" id="ARBA00023288"/>
    </source>
</evidence>
<keyword evidence="4" id="KW-0564">Palmitate</keyword>
<evidence type="ECO:0000256" key="3">
    <source>
        <dbReference type="ARBA" id="ARBA00023136"/>
    </source>
</evidence>
<dbReference type="InterPro" id="IPR028209">
    <property type="entry name" value="LAMTOR1/MEH1"/>
</dbReference>
<dbReference type="GO" id="GO:0032008">
    <property type="term" value="P:positive regulation of TOR signaling"/>
    <property type="evidence" value="ECO:0007669"/>
    <property type="project" value="InterPro"/>
</dbReference>
<name>A0A8H7LDB9_9ASCO</name>
<dbReference type="GO" id="GO:0071986">
    <property type="term" value="C:Ragulator complex"/>
    <property type="evidence" value="ECO:0007669"/>
    <property type="project" value="InterPro"/>
</dbReference>
<sequence>MGICFSCLGLNGDDGDDGERTSLLGNNNIYSDENNYENLLKQQQRQNELSLIVNDLSDNLIDVSTFLSKDVFATANGVQNGHNDTGAITTEDSANLPLDASDNDKSLPYLWPLDKKLQLMKDVSTSHPLFEIKPPSESLYVVF</sequence>
<proteinExistence type="predicted"/>
<dbReference type="Pfam" id="PF15454">
    <property type="entry name" value="LAMTOR"/>
    <property type="match status" value="1"/>
</dbReference>
<dbReference type="GO" id="GO:0043410">
    <property type="term" value="P:positive regulation of MAPK cascade"/>
    <property type="evidence" value="ECO:0007669"/>
    <property type="project" value="InterPro"/>
</dbReference>
<dbReference type="GO" id="GO:0016197">
    <property type="term" value="P:endosomal transport"/>
    <property type="evidence" value="ECO:0007669"/>
    <property type="project" value="InterPro"/>
</dbReference>
<dbReference type="GO" id="GO:0031902">
    <property type="term" value="C:late endosome membrane"/>
    <property type="evidence" value="ECO:0007669"/>
    <property type="project" value="InterPro"/>
</dbReference>
<dbReference type="OrthoDB" id="3995860at2759"/>
<dbReference type="Proteomes" id="UP000649328">
    <property type="component" value="Unassembled WGS sequence"/>
</dbReference>
<dbReference type="SMART" id="SM01262">
    <property type="entry name" value="LAMTOR"/>
    <property type="match status" value="1"/>
</dbReference>
<dbReference type="GO" id="GO:0045121">
    <property type="term" value="C:membrane raft"/>
    <property type="evidence" value="ECO:0007669"/>
    <property type="project" value="InterPro"/>
</dbReference>
<evidence type="ECO:0000313" key="6">
    <source>
        <dbReference type="EMBL" id="KAF8003435.1"/>
    </source>
</evidence>